<dbReference type="EMBL" id="CP002305">
    <property type="protein sequence ID" value="ADQ16072.1"/>
    <property type="molecule type" value="Genomic_DNA"/>
</dbReference>
<dbReference type="STRING" id="649349.Lbys_0288"/>
<dbReference type="Proteomes" id="UP000007435">
    <property type="component" value="Chromosome"/>
</dbReference>
<dbReference type="SUPFAM" id="SSF54427">
    <property type="entry name" value="NTF2-like"/>
    <property type="match status" value="1"/>
</dbReference>
<protein>
    <submittedName>
        <fullName evidence="1">Uncharacterized protein</fullName>
    </submittedName>
</protein>
<reference key="1">
    <citation type="submission" date="2010-11" db="EMBL/GenBank/DDBJ databases">
        <title>The complete genome of Leadbetterella byssophila DSM 17132.</title>
        <authorList>
            <consortium name="US DOE Joint Genome Institute (JGI-PGF)"/>
            <person name="Lucas S."/>
            <person name="Copeland A."/>
            <person name="Lapidus A."/>
            <person name="Glavina del Rio T."/>
            <person name="Dalin E."/>
            <person name="Tice H."/>
            <person name="Bruce D."/>
            <person name="Goodwin L."/>
            <person name="Pitluck S."/>
            <person name="Kyrpides N."/>
            <person name="Mavromatis K."/>
            <person name="Ivanova N."/>
            <person name="Teshima H."/>
            <person name="Brettin T."/>
            <person name="Detter J.C."/>
            <person name="Han C."/>
            <person name="Tapia R."/>
            <person name="Land M."/>
            <person name="Hauser L."/>
            <person name="Markowitz V."/>
            <person name="Cheng J.-F."/>
            <person name="Hugenholtz P."/>
            <person name="Woyke T."/>
            <person name="Wu D."/>
            <person name="Tindall B."/>
            <person name="Pomrenke H.G."/>
            <person name="Brambilla E."/>
            <person name="Klenk H.-P."/>
            <person name="Eisen J.A."/>
        </authorList>
    </citation>
    <scope>NUCLEOTIDE SEQUENCE [LARGE SCALE GENOMIC DNA]</scope>
    <source>
        <strain>DSM 17132</strain>
    </source>
</reference>
<proteinExistence type="predicted"/>
<dbReference type="Gene3D" id="3.10.450.50">
    <property type="match status" value="1"/>
</dbReference>
<dbReference type="AlphaFoldDB" id="E4RUS1"/>
<evidence type="ECO:0000313" key="2">
    <source>
        <dbReference type="Proteomes" id="UP000007435"/>
    </source>
</evidence>
<sequence>MKSPLSLLVILCMACKTPQKLKNELYQAELAFSASSAQKGFYAAMLDVASEEIALFDTGDTVINGLPHIHKNIQKFLESPTPPYTLTWKPEKVDVARSGDLGYTYGWYTLSQNDSLGNIKIKKGLYSSIWKKIQREWKLVLD</sequence>
<dbReference type="OrthoDB" id="1119084at2"/>
<keyword evidence="2" id="KW-1185">Reference proteome</keyword>
<dbReference type="KEGG" id="lby:Lbys_0288"/>
<name>E4RUS1_LEAB4</name>
<evidence type="ECO:0000313" key="1">
    <source>
        <dbReference type="EMBL" id="ADQ16072.1"/>
    </source>
</evidence>
<gene>
    <name evidence="1" type="ordered locus">Lbys_0288</name>
</gene>
<dbReference type="InterPro" id="IPR032710">
    <property type="entry name" value="NTF2-like_dom_sf"/>
</dbReference>
<dbReference type="eggNOG" id="COG4319">
    <property type="taxonomic scope" value="Bacteria"/>
</dbReference>
<dbReference type="RefSeq" id="WP_013407127.1">
    <property type="nucleotide sequence ID" value="NC_014655.1"/>
</dbReference>
<reference evidence="1 2" key="2">
    <citation type="journal article" date="2011" name="Stand. Genomic Sci.">
        <title>Complete genome sequence of Leadbetterella byssophila type strain (4M15).</title>
        <authorList>
            <person name="Abt B."/>
            <person name="Teshima H."/>
            <person name="Lucas S."/>
            <person name="Lapidus A."/>
            <person name="Del Rio T.G."/>
            <person name="Nolan M."/>
            <person name="Tice H."/>
            <person name="Cheng J.F."/>
            <person name="Pitluck S."/>
            <person name="Liolios K."/>
            <person name="Pagani I."/>
            <person name="Ivanova N."/>
            <person name="Mavromatis K."/>
            <person name="Pati A."/>
            <person name="Tapia R."/>
            <person name="Han C."/>
            <person name="Goodwin L."/>
            <person name="Chen A."/>
            <person name="Palaniappan K."/>
            <person name="Land M."/>
            <person name="Hauser L."/>
            <person name="Chang Y.J."/>
            <person name="Jeffries C.D."/>
            <person name="Rohde M."/>
            <person name="Goker M."/>
            <person name="Tindall B.J."/>
            <person name="Detter J.C."/>
            <person name="Woyke T."/>
            <person name="Bristow J."/>
            <person name="Eisen J.A."/>
            <person name="Markowitz V."/>
            <person name="Hugenholtz P."/>
            <person name="Klenk H.P."/>
            <person name="Kyrpides N.C."/>
        </authorList>
    </citation>
    <scope>NUCLEOTIDE SEQUENCE [LARGE SCALE GENOMIC DNA]</scope>
    <source>
        <strain evidence="2">DSM 17132 / JCM 16389 / KACC 11308 / NBRC 106382 / 4M15</strain>
    </source>
</reference>
<organism evidence="1 2">
    <name type="scientific">Leadbetterella byssophila (strain DSM 17132 / JCM 16389 / KACC 11308 / NBRC 106382 / 4M15)</name>
    <dbReference type="NCBI Taxonomy" id="649349"/>
    <lineage>
        <taxon>Bacteria</taxon>
        <taxon>Pseudomonadati</taxon>
        <taxon>Bacteroidota</taxon>
        <taxon>Cytophagia</taxon>
        <taxon>Cytophagales</taxon>
        <taxon>Leadbetterellaceae</taxon>
        <taxon>Leadbetterella</taxon>
    </lineage>
</organism>
<dbReference type="HOGENOM" id="CLU_145986_0_0_10"/>
<accession>E4RUS1</accession>